<dbReference type="SUPFAM" id="SSF53383">
    <property type="entry name" value="PLP-dependent transferases"/>
    <property type="match status" value="1"/>
</dbReference>
<keyword evidence="1 4" id="KW-0663">Pyridoxal phosphate</keyword>
<dbReference type="InterPro" id="IPR015424">
    <property type="entry name" value="PyrdxlP-dep_Trfase"/>
</dbReference>
<feature type="modified residue" description="N6-(pyridoxal phosphate)lysine" evidence="4">
    <location>
        <position position="184"/>
    </location>
</feature>
<dbReference type="InterPro" id="IPR015422">
    <property type="entry name" value="PyrdxlP-dep_Trfase_small"/>
</dbReference>
<evidence type="ECO:0000256" key="4">
    <source>
        <dbReference type="PIRSR" id="PIRSR000390-2"/>
    </source>
</evidence>
<reference evidence="6" key="1">
    <citation type="submission" date="2019-02" db="EMBL/GenBank/DDBJ databases">
        <authorList>
            <person name="Gruber-Vodicka R. H."/>
            <person name="Seah K. B. B."/>
        </authorList>
    </citation>
    <scope>NUCLEOTIDE SEQUENCE</scope>
    <source>
        <strain evidence="6">BECK_BZ131</strain>
    </source>
</reference>
<dbReference type="GO" id="GO:0000271">
    <property type="term" value="P:polysaccharide biosynthetic process"/>
    <property type="evidence" value="ECO:0007669"/>
    <property type="project" value="TreeGrafter"/>
</dbReference>
<dbReference type="PANTHER" id="PTHR30244">
    <property type="entry name" value="TRANSAMINASE"/>
    <property type="match status" value="1"/>
</dbReference>
<dbReference type="InterPro" id="IPR000653">
    <property type="entry name" value="DegT/StrS_aminotransferase"/>
</dbReference>
<evidence type="ECO:0000256" key="2">
    <source>
        <dbReference type="ARBA" id="ARBA00037999"/>
    </source>
</evidence>
<dbReference type="Gene3D" id="3.90.1150.10">
    <property type="entry name" value="Aspartate Aminotransferase, domain 1"/>
    <property type="match status" value="1"/>
</dbReference>
<dbReference type="PANTHER" id="PTHR30244:SF34">
    <property type="entry name" value="DTDP-4-AMINO-4,6-DIDEOXYGALACTOSE TRANSAMINASE"/>
    <property type="match status" value="1"/>
</dbReference>
<evidence type="ECO:0000313" key="6">
    <source>
        <dbReference type="EMBL" id="VFJ64069.1"/>
    </source>
</evidence>
<evidence type="ECO:0000256" key="1">
    <source>
        <dbReference type="ARBA" id="ARBA00022898"/>
    </source>
</evidence>
<feature type="active site" description="Proton acceptor" evidence="3">
    <location>
        <position position="184"/>
    </location>
</feature>
<dbReference type="AlphaFoldDB" id="A0A450TBB8"/>
<dbReference type="Gene3D" id="3.40.640.10">
    <property type="entry name" value="Type I PLP-dependent aspartate aminotransferase-like (Major domain)"/>
    <property type="match status" value="1"/>
</dbReference>
<sequence length="366" mass="40600">MSFKMIPIAKPFLGKKEKKAVIRVLDSGLLARGRITEEFEKRFSEFCHVKHAIMTSSGTTALQTCVHVAGIEENDKVITTPFSFIASANCILTKKAKPVFVDISEDTYNIDPEKVEEAIDDKTKAIIPVDLFGHPYDYGKIKKIANKNNLLVMEDACQAIGAEYKGRKAGALGDIAAFSLYATKNIISGEGGVITTDNDEFAEKAGIFINQGQKERYHYIDIGFNYRISDIHAAIALEQLKKVDLIAKKRARNAELLIKGLKGITGITVPVLRNGIKHAFHQFSIKVDGYKSSRDALLEKLRKNGVGAAVYYPQPLHLTGLYARFGYKKGDFPVAEETAEKILSLPIHPSVTKKDIKKMIEIIRGR</sequence>
<organism evidence="6">
    <name type="scientific">Candidatus Kentrum sp. FW</name>
    <dbReference type="NCBI Taxonomy" id="2126338"/>
    <lineage>
        <taxon>Bacteria</taxon>
        <taxon>Pseudomonadati</taxon>
        <taxon>Pseudomonadota</taxon>
        <taxon>Gammaproteobacteria</taxon>
        <taxon>Candidatus Kentrum</taxon>
    </lineage>
</organism>
<comment type="similarity">
    <text evidence="2 5">Belongs to the DegT/DnrJ/EryC1 family.</text>
</comment>
<accession>A0A450TBB8</accession>
<evidence type="ECO:0000256" key="5">
    <source>
        <dbReference type="RuleBase" id="RU004508"/>
    </source>
</evidence>
<dbReference type="GO" id="GO:0008483">
    <property type="term" value="F:transaminase activity"/>
    <property type="evidence" value="ECO:0007669"/>
    <property type="project" value="TreeGrafter"/>
</dbReference>
<protein>
    <submittedName>
        <fullName evidence="6">Perosamine synthetase</fullName>
    </submittedName>
</protein>
<dbReference type="PIRSF" id="PIRSF000390">
    <property type="entry name" value="PLP_StrS"/>
    <property type="match status" value="1"/>
</dbReference>
<name>A0A450TBB8_9GAMM</name>
<gene>
    <name evidence="6" type="ORF">BECKFW1821C_GA0114237_100529</name>
</gene>
<proteinExistence type="inferred from homology"/>
<dbReference type="EMBL" id="CAADFE010000005">
    <property type="protein sequence ID" value="VFJ64069.1"/>
    <property type="molecule type" value="Genomic_DNA"/>
</dbReference>
<dbReference type="GO" id="GO:0030170">
    <property type="term" value="F:pyridoxal phosphate binding"/>
    <property type="evidence" value="ECO:0007669"/>
    <property type="project" value="TreeGrafter"/>
</dbReference>
<dbReference type="CDD" id="cd00616">
    <property type="entry name" value="AHBA_syn"/>
    <property type="match status" value="1"/>
</dbReference>
<dbReference type="Pfam" id="PF01041">
    <property type="entry name" value="DegT_DnrJ_EryC1"/>
    <property type="match status" value="1"/>
</dbReference>
<evidence type="ECO:0000256" key="3">
    <source>
        <dbReference type="PIRSR" id="PIRSR000390-1"/>
    </source>
</evidence>
<dbReference type="InterPro" id="IPR015421">
    <property type="entry name" value="PyrdxlP-dep_Trfase_major"/>
</dbReference>